<dbReference type="Gene3D" id="3.40.50.720">
    <property type="entry name" value="NAD(P)-binding Rossmann-like Domain"/>
    <property type="match status" value="1"/>
</dbReference>
<dbReference type="Pfam" id="PF22953">
    <property type="entry name" value="SpnB_Rossmann"/>
    <property type="match status" value="1"/>
</dbReference>
<comment type="pathway">
    <text evidence="1">Antibiotic biosynthesis.</text>
</comment>
<dbReference type="Pfam" id="PF16197">
    <property type="entry name" value="KAsynt_C_assoc"/>
    <property type="match status" value="1"/>
</dbReference>
<keyword evidence="2" id="KW-0596">Phosphopantetheine</keyword>
<evidence type="ECO:0000256" key="4">
    <source>
        <dbReference type="ARBA" id="ARBA00022679"/>
    </source>
</evidence>
<dbReference type="GO" id="GO:0004312">
    <property type="term" value="F:fatty acid synthase activity"/>
    <property type="evidence" value="ECO:0007669"/>
    <property type="project" value="TreeGrafter"/>
</dbReference>
<accession>A0AA90KEK8</accession>
<dbReference type="SMART" id="SM00825">
    <property type="entry name" value="PKS_KS"/>
    <property type="match status" value="1"/>
</dbReference>
<evidence type="ECO:0000256" key="6">
    <source>
        <dbReference type="ARBA" id="ARBA00023268"/>
    </source>
</evidence>
<dbReference type="Pfam" id="PF00550">
    <property type="entry name" value="PP-binding"/>
    <property type="match status" value="1"/>
</dbReference>
<dbReference type="InterPro" id="IPR036291">
    <property type="entry name" value="NAD(P)-bd_dom_sf"/>
</dbReference>
<dbReference type="PROSITE" id="PS52019">
    <property type="entry name" value="PKS_MFAS_DH"/>
    <property type="match status" value="1"/>
</dbReference>
<dbReference type="SUPFAM" id="SSF47336">
    <property type="entry name" value="ACP-like"/>
    <property type="match status" value="1"/>
</dbReference>
<dbReference type="InterPro" id="IPR014031">
    <property type="entry name" value="Ketoacyl_synth_C"/>
</dbReference>
<dbReference type="CDD" id="cd00833">
    <property type="entry name" value="PKS"/>
    <property type="match status" value="1"/>
</dbReference>
<keyword evidence="6" id="KW-0511">Multifunctional enzyme</keyword>
<dbReference type="SUPFAM" id="SSF51735">
    <property type="entry name" value="NAD(P)-binding Rossmann-fold domains"/>
    <property type="match status" value="2"/>
</dbReference>
<dbReference type="PROSITE" id="PS50075">
    <property type="entry name" value="CARRIER"/>
    <property type="match status" value="1"/>
</dbReference>
<dbReference type="SMART" id="SM00822">
    <property type="entry name" value="PKS_KR"/>
    <property type="match status" value="1"/>
</dbReference>
<dbReference type="Gene3D" id="3.40.50.11460">
    <property type="match status" value="1"/>
</dbReference>
<proteinExistence type="predicted"/>
<dbReference type="InterPro" id="IPR042104">
    <property type="entry name" value="PKS_dehydratase_sf"/>
</dbReference>
<dbReference type="SMART" id="SM01294">
    <property type="entry name" value="PKS_PP_betabranch"/>
    <property type="match status" value="1"/>
</dbReference>
<feature type="compositionally biased region" description="Low complexity" evidence="9">
    <location>
        <begin position="451"/>
        <end position="488"/>
    </location>
</feature>
<reference evidence="13" key="1">
    <citation type="submission" date="2023-05" db="EMBL/GenBank/DDBJ databases">
        <title>Streptantibioticus silvisoli sp. nov., acidotolerant actinomycetes 1 from pine litter.</title>
        <authorList>
            <person name="Swiecimska M."/>
            <person name="Golinska P."/>
            <person name="Sangal V."/>
            <person name="Wachnowicz B."/>
            <person name="Goodfellow M."/>
        </authorList>
    </citation>
    <scope>NUCLEOTIDE SEQUENCE</scope>
    <source>
        <strain evidence="13">SL13</strain>
    </source>
</reference>
<dbReference type="InterPro" id="IPR049900">
    <property type="entry name" value="PKS_mFAS_DH"/>
</dbReference>
<evidence type="ECO:0000256" key="1">
    <source>
        <dbReference type="ARBA" id="ARBA00004792"/>
    </source>
</evidence>
<dbReference type="Pfam" id="PF21089">
    <property type="entry name" value="PKS_DH_N"/>
    <property type="match status" value="1"/>
</dbReference>
<evidence type="ECO:0000256" key="9">
    <source>
        <dbReference type="SAM" id="MobiDB-lite"/>
    </source>
</evidence>
<evidence type="ECO:0000256" key="7">
    <source>
        <dbReference type="ARBA" id="ARBA00023315"/>
    </source>
</evidence>
<dbReference type="SUPFAM" id="SSF53901">
    <property type="entry name" value="Thiolase-like"/>
    <property type="match status" value="1"/>
</dbReference>
<feature type="domain" description="Ketosynthase family 3 (KS3)" evidence="11">
    <location>
        <begin position="22"/>
        <end position="448"/>
    </location>
</feature>
<dbReference type="InterPro" id="IPR020841">
    <property type="entry name" value="PKS_Beta-ketoAc_synthase_dom"/>
</dbReference>
<dbReference type="FunFam" id="3.40.366.10:FF:000002">
    <property type="entry name" value="Probable polyketide synthase 2"/>
    <property type="match status" value="1"/>
</dbReference>
<keyword evidence="3" id="KW-0597">Phosphoprotein</keyword>
<dbReference type="InterPro" id="IPR055123">
    <property type="entry name" value="SpnB-like_Rossmann"/>
</dbReference>
<feature type="region of interest" description="Disordered" evidence="9">
    <location>
        <begin position="451"/>
        <end position="497"/>
    </location>
</feature>
<dbReference type="GO" id="GO:0031177">
    <property type="term" value="F:phosphopantetheine binding"/>
    <property type="evidence" value="ECO:0007669"/>
    <property type="project" value="InterPro"/>
</dbReference>
<feature type="domain" description="Carrier" evidence="10">
    <location>
        <begin position="1758"/>
        <end position="1833"/>
    </location>
</feature>
<dbReference type="PROSITE" id="PS52004">
    <property type="entry name" value="KS3_2"/>
    <property type="match status" value="1"/>
</dbReference>
<dbReference type="InterPro" id="IPR036736">
    <property type="entry name" value="ACP-like_sf"/>
</dbReference>
<dbReference type="InterPro" id="IPR014030">
    <property type="entry name" value="Ketoacyl_synth_N"/>
</dbReference>
<dbReference type="Pfam" id="PF08659">
    <property type="entry name" value="KR"/>
    <property type="match status" value="1"/>
</dbReference>
<dbReference type="InterPro" id="IPR014043">
    <property type="entry name" value="Acyl_transferase_dom"/>
</dbReference>
<dbReference type="Gene3D" id="1.10.1200.10">
    <property type="entry name" value="ACP-like"/>
    <property type="match status" value="1"/>
</dbReference>
<dbReference type="Pfam" id="PF00698">
    <property type="entry name" value="Acyl_transf_1"/>
    <property type="match status" value="1"/>
</dbReference>
<dbReference type="InterPro" id="IPR050091">
    <property type="entry name" value="PKS_NRPS_Biosynth_Enz"/>
</dbReference>
<comment type="caution">
    <text evidence="13">The sequence shown here is derived from an EMBL/GenBank/DDBJ whole genome shotgun (WGS) entry which is preliminary data.</text>
</comment>
<protein>
    <submittedName>
        <fullName evidence="13">SDR family NAD(P)-dependent oxidoreductase</fullName>
    </submittedName>
</protein>
<dbReference type="Pfam" id="PF02801">
    <property type="entry name" value="Ketoacyl-synt_C"/>
    <property type="match status" value="1"/>
</dbReference>
<dbReference type="FunFam" id="3.40.47.10:FF:000019">
    <property type="entry name" value="Polyketide synthase type I"/>
    <property type="match status" value="1"/>
</dbReference>
<evidence type="ECO:0000313" key="13">
    <source>
        <dbReference type="EMBL" id="MDI5967904.1"/>
    </source>
</evidence>
<dbReference type="GO" id="GO:0006633">
    <property type="term" value="P:fatty acid biosynthetic process"/>
    <property type="evidence" value="ECO:0007669"/>
    <property type="project" value="TreeGrafter"/>
</dbReference>
<evidence type="ECO:0000259" key="10">
    <source>
        <dbReference type="PROSITE" id="PS50075"/>
    </source>
</evidence>
<dbReference type="InterPro" id="IPR049551">
    <property type="entry name" value="PKS_DH_C"/>
</dbReference>
<dbReference type="SUPFAM" id="SSF55048">
    <property type="entry name" value="Probable ACP-binding domain of malonyl-CoA ACP transacylase"/>
    <property type="match status" value="1"/>
</dbReference>
<dbReference type="SUPFAM" id="SSF52151">
    <property type="entry name" value="FabD/lysophospholipase-like"/>
    <property type="match status" value="1"/>
</dbReference>
<feature type="compositionally biased region" description="Basic and acidic residues" evidence="9">
    <location>
        <begin position="1423"/>
        <end position="1435"/>
    </location>
</feature>
<dbReference type="InterPro" id="IPR020806">
    <property type="entry name" value="PKS_PP-bd"/>
</dbReference>
<dbReference type="InterPro" id="IPR016036">
    <property type="entry name" value="Malonyl_transacylase_ACP-bd"/>
</dbReference>
<feature type="region of interest" description="Disordered" evidence="9">
    <location>
        <begin position="1"/>
        <end position="22"/>
    </location>
</feature>
<evidence type="ECO:0000256" key="5">
    <source>
        <dbReference type="ARBA" id="ARBA00023194"/>
    </source>
</evidence>
<dbReference type="Gene3D" id="3.30.70.3290">
    <property type="match status" value="1"/>
</dbReference>
<feature type="region of interest" description="Disordered" evidence="9">
    <location>
        <begin position="1412"/>
        <end position="1479"/>
    </location>
</feature>
<dbReference type="CDD" id="cd08956">
    <property type="entry name" value="KR_3_FAS_SDR_x"/>
    <property type="match status" value="1"/>
</dbReference>
<comment type="caution">
    <text evidence="8">Lacks conserved residue(s) required for the propagation of feature annotation.</text>
</comment>
<dbReference type="InterPro" id="IPR013968">
    <property type="entry name" value="PKS_KR"/>
</dbReference>
<dbReference type="PANTHER" id="PTHR43775">
    <property type="entry name" value="FATTY ACID SYNTHASE"/>
    <property type="match status" value="1"/>
</dbReference>
<evidence type="ECO:0000256" key="3">
    <source>
        <dbReference type="ARBA" id="ARBA00022553"/>
    </source>
</evidence>
<feature type="region of interest" description="N-terminal hotdog fold" evidence="8">
    <location>
        <begin position="940"/>
        <end position="1064"/>
    </location>
</feature>
<dbReference type="InterPro" id="IPR001227">
    <property type="entry name" value="Ac_transferase_dom_sf"/>
</dbReference>
<name>A0AA90KEK8_9ACTN</name>
<dbReference type="Gene3D" id="3.10.129.110">
    <property type="entry name" value="Polyketide synthase dehydratase"/>
    <property type="match status" value="1"/>
</dbReference>
<feature type="compositionally biased region" description="Low complexity" evidence="9">
    <location>
        <begin position="1436"/>
        <end position="1456"/>
    </location>
</feature>
<dbReference type="SMART" id="SM00827">
    <property type="entry name" value="PKS_AT"/>
    <property type="match status" value="1"/>
</dbReference>
<dbReference type="InterPro" id="IPR009081">
    <property type="entry name" value="PP-bd_ACP"/>
</dbReference>
<dbReference type="SMART" id="SM00823">
    <property type="entry name" value="PKS_PP"/>
    <property type="match status" value="1"/>
</dbReference>
<keyword evidence="5" id="KW-0045">Antibiotic biosynthesis</keyword>
<keyword evidence="7" id="KW-0012">Acyltransferase</keyword>
<gene>
    <name evidence="13" type="ORF">POF50_000800</name>
</gene>
<dbReference type="Gene3D" id="3.40.47.10">
    <property type="match status" value="1"/>
</dbReference>
<dbReference type="InterPro" id="IPR020807">
    <property type="entry name" value="PKS_DH"/>
</dbReference>
<dbReference type="InterPro" id="IPR016039">
    <property type="entry name" value="Thiolase-like"/>
</dbReference>
<dbReference type="EMBL" id="JABXJJ020000001">
    <property type="protein sequence ID" value="MDI5967904.1"/>
    <property type="molecule type" value="Genomic_DNA"/>
</dbReference>
<evidence type="ECO:0000259" key="11">
    <source>
        <dbReference type="PROSITE" id="PS52004"/>
    </source>
</evidence>
<dbReference type="InterPro" id="IPR049552">
    <property type="entry name" value="PKS_DH_N"/>
</dbReference>
<dbReference type="InterPro" id="IPR032821">
    <property type="entry name" value="PKS_assoc"/>
</dbReference>
<sequence length="1912" mass="195440">MVDDLSAVIGPSPRRPETGGAGEPVAIVGMACRYPGGVRSPEDLWELVAAGRNAVGDFPDNRGWDLEHLHDPAGSTPGTTYVARGGFLYDADRFDAAFFGISPREAAVADPQQRLLLETAWEALERAGLHPGTLGGDPVGVYVGATAQDYGPRMHHAVEDAAGHLLTGSAPSVASGRIAYSFDLTGPALTVDTGQSSSLVALHLASRALRAGECELALAGGVAVMATPGMFVEFSRQGALAPDGRCKPFAAGADGTGWGEGVGVLVLERLARARELGHRVLAVIRGSAVNQDGASEGLTAPNGASQEQVVRRALSDAGLEPADVDAVEAHGTGTRLGDPVEAGALLATYGAGRDQDRPLWLGSLKSNLGHTQAAAGVGGVIKMVMALRNGHLPATLHVDEPTPRVDWAAGGVCLLTEPRPWPSTGRPARAAVSSFGISGTNAHLILEQAPAAAAEEGTAPADSNHSTVAASAAADDTAAPDTSDTAVPNTPTAWPLSAKTPDALREQADRLGAFVRADPGADPAAIAHALATTRAAFDHRAVVLGTGRDELLGGIDALSEGRTTPGVVQGTATAAGGTVFVFPGQGSQWEGMTVRLLDTSAVFRDRMHACAAALAPHVDWSLIDVLRGAEGAPGLDRVDVVQPALFAVMVSLAELWRSHGVRPDAVVGHSQGEIAAAHVAGALTLEDAAVIVATRSKAITALAGTGAMASVPLPVDEVRRRTAGTDVFVATVNGPHSTVVSGTPGGVEEFVTACRAEGLRARTIAVDYASHSPHVDALKDTVLGALAGITPRPPAIPFRSTAGARPGEPLDAAYWYRNLRQTVEFEGAVRGLLDDGHRLFVEISPHPVLNIAVQETIEAAGAHGAAVLGSLRRDEDTPARFLTSVAEAHTRGAHVDWTPGAGRPGGWVDLPTYAFQSRRHWAVPPAATDAGTLGLRPAGHPFLGVAVDLAGNGGTVLTGRVSARTHPWLTEHTVHGTAVLPGAALLDLAVHAGHESGCDRVENLTLGAPLLLPAQGGVALQVVTGAPDGTGRRTVTVHARPEDAADAPWTRYAHGTLAPAAADGTRVAPDPAAWPPPGATPADLTALYDRWAAQGHEFGPAFQALTSAGRAGTEVYAEVRLPAERQAEAAAHPLHPVLTAAALHAVGLAGDRGDGRVPATWQGVTVHAVGAAALRVRITPAGPDAVAVTATDAAGRPVLTVESLTVRPLTAEELGASHRDSLYTVSWTPLTPGGAAPATWTALGTPAFAAEVGAADHVTGLAGLGDAPGPVLVPAAAGPDSGDARDGGDPHAAVGRMLTLLRDWLAEDRSAGSRLVIVSRGAVAATPGDEVTDLAAGAVWGLVRSAQTEHPGRFVLLDLATGDSAPAAALAAALATGEPQLALRAGTALAPRLTRVDRADAADPVDRAAAVDAAAADADVADPVDRADRADRADADPTAADRAAAADAAAADADPTAADRSRTPAPITAASPRPLDPNGTVLITGGTGTLGRLVAHRLVTRHGVKRLVLVSRTGSAAPGAREAERELSALGTDVTVAACDAADQTALAKVLADIPAGHPLTAVVHAAGVIDDGTVTTLRPEQTGAVLRAKADTAWNLHELTRHTDLAAFVLFSSVAGTLGTAGQANYAAANAYLDALGHHRHALGLPAVSLAWGLWAPAGGMTGHLTDADLTRMRRAGIAPLAAEAGLGLFDDALGTDRPHLVPARLDTSALGGSVPPLLSGLVRSRPRRAADTGAGGGEPVTLAERLATRPAAEQSRALLDLVRDHTATVLGHDRADAVEPGQSFKDLGFVSLTSVELRNRLIAATGTPLHATVVYDYPTPAALAGHLRTHITAKDLDPAAPALTALDALELALAGLSADGDSRSAVTTRLQDLLWKWGDEPSEAESAEDELDHATDDEIFGLLDKEFGNS</sequence>
<feature type="region of interest" description="C-terminal hotdog fold" evidence="8">
    <location>
        <begin position="1079"/>
        <end position="1215"/>
    </location>
</feature>
<dbReference type="Pfam" id="PF00109">
    <property type="entry name" value="ketoacyl-synt"/>
    <property type="match status" value="1"/>
</dbReference>
<feature type="domain" description="PKS/mFAS DH" evidence="12">
    <location>
        <begin position="940"/>
        <end position="1215"/>
    </location>
</feature>
<dbReference type="SMART" id="SM00826">
    <property type="entry name" value="PKS_DH"/>
    <property type="match status" value="1"/>
</dbReference>
<dbReference type="FunFam" id="1.10.1200.10:FF:000007">
    <property type="entry name" value="Probable polyketide synthase pks17"/>
    <property type="match status" value="1"/>
</dbReference>
<evidence type="ECO:0000256" key="8">
    <source>
        <dbReference type="PROSITE-ProRule" id="PRU01363"/>
    </source>
</evidence>
<evidence type="ECO:0000256" key="2">
    <source>
        <dbReference type="ARBA" id="ARBA00022450"/>
    </source>
</evidence>
<dbReference type="InterPro" id="IPR057326">
    <property type="entry name" value="KR_dom"/>
</dbReference>
<keyword evidence="4" id="KW-0808">Transferase</keyword>
<dbReference type="GO" id="GO:0033068">
    <property type="term" value="P:macrolide biosynthetic process"/>
    <property type="evidence" value="ECO:0007669"/>
    <property type="project" value="UniProtKB-ARBA"/>
</dbReference>
<organism evidence="13">
    <name type="scientific">Streptantibioticus silvisoli</name>
    <dbReference type="NCBI Taxonomy" id="2705255"/>
    <lineage>
        <taxon>Bacteria</taxon>
        <taxon>Bacillati</taxon>
        <taxon>Actinomycetota</taxon>
        <taxon>Actinomycetes</taxon>
        <taxon>Kitasatosporales</taxon>
        <taxon>Streptomycetaceae</taxon>
        <taxon>Streptantibioticus</taxon>
    </lineage>
</organism>
<dbReference type="Pfam" id="PF14765">
    <property type="entry name" value="PS-DH"/>
    <property type="match status" value="1"/>
</dbReference>
<dbReference type="PANTHER" id="PTHR43775:SF51">
    <property type="entry name" value="INACTIVE PHENOLPHTHIOCEROL SYNTHESIS POLYKETIDE SYNTHASE TYPE I PKS1-RELATED"/>
    <property type="match status" value="1"/>
</dbReference>
<evidence type="ECO:0000259" key="12">
    <source>
        <dbReference type="PROSITE" id="PS52019"/>
    </source>
</evidence>
<dbReference type="Gene3D" id="3.40.366.10">
    <property type="entry name" value="Malonyl-Coenzyme A Acyl Carrier Protein, domain 2"/>
    <property type="match status" value="1"/>
</dbReference>
<dbReference type="InterPro" id="IPR016035">
    <property type="entry name" value="Acyl_Trfase/lysoPLipase"/>
</dbReference>